<evidence type="ECO:0008006" key="4">
    <source>
        <dbReference type="Google" id="ProtNLM"/>
    </source>
</evidence>
<dbReference type="EnsemblPlants" id="KRH38693">
    <property type="protein sequence ID" value="KRH38693"/>
    <property type="gene ID" value="GLYMA_09G151600"/>
</dbReference>
<dbReference type="HOGENOM" id="CLU_2610810_0_0_1"/>
<dbReference type="PaxDb" id="3847-GLYMA09G27827.1"/>
<dbReference type="Proteomes" id="UP000008827">
    <property type="component" value="Chromosome 9"/>
</dbReference>
<evidence type="ECO:0000313" key="2">
    <source>
        <dbReference type="EnsemblPlants" id="KRH38693"/>
    </source>
</evidence>
<dbReference type="InterPro" id="IPR010561">
    <property type="entry name" value="LIN-9/ALY1"/>
</dbReference>
<dbReference type="SUPFAM" id="SSF46689">
    <property type="entry name" value="Homeodomain-like"/>
    <property type="match status" value="1"/>
</dbReference>
<dbReference type="GO" id="GO:0006351">
    <property type="term" value="P:DNA-templated transcription"/>
    <property type="evidence" value="ECO:0007669"/>
    <property type="project" value="InterPro"/>
</dbReference>
<dbReference type="InParanoid" id="K7LE28"/>
<reference evidence="1 2" key="1">
    <citation type="journal article" date="2010" name="Nature">
        <title>Genome sequence of the palaeopolyploid soybean.</title>
        <authorList>
            <person name="Schmutz J."/>
            <person name="Cannon S.B."/>
            <person name="Schlueter J."/>
            <person name="Ma J."/>
            <person name="Mitros T."/>
            <person name="Nelson W."/>
            <person name="Hyten D.L."/>
            <person name="Song Q."/>
            <person name="Thelen J.J."/>
            <person name="Cheng J."/>
            <person name="Xu D."/>
            <person name="Hellsten U."/>
            <person name="May G.D."/>
            <person name="Yu Y."/>
            <person name="Sakurai T."/>
            <person name="Umezawa T."/>
            <person name="Bhattacharyya M.K."/>
            <person name="Sandhu D."/>
            <person name="Valliyodan B."/>
            <person name="Lindquist E."/>
            <person name="Peto M."/>
            <person name="Grant D."/>
            <person name="Shu S."/>
            <person name="Goodstein D."/>
            <person name="Barry K."/>
            <person name="Futrell-Griggs M."/>
            <person name="Abernathy B."/>
            <person name="Du J."/>
            <person name="Tian Z."/>
            <person name="Zhu L."/>
            <person name="Gill N."/>
            <person name="Joshi T."/>
            <person name="Libault M."/>
            <person name="Sethuraman A."/>
            <person name="Zhang X.-C."/>
            <person name="Shinozaki K."/>
            <person name="Nguyen H.T."/>
            <person name="Wing R.A."/>
            <person name="Cregan P."/>
            <person name="Specht J."/>
            <person name="Grimwood J."/>
            <person name="Rokhsar D."/>
            <person name="Stacey G."/>
            <person name="Shoemaker R.C."/>
            <person name="Jackson S.A."/>
        </authorList>
    </citation>
    <scope>NUCLEOTIDE SEQUENCE</scope>
    <source>
        <strain evidence="2">cv. Williams 82</strain>
        <tissue evidence="1">Callus</tissue>
    </source>
</reference>
<reference evidence="2" key="2">
    <citation type="submission" date="2018-02" db="UniProtKB">
        <authorList>
            <consortium name="EnsemblPlants"/>
        </authorList>
    </citation>
    <scope>IDENTIFICATION</scope>
    <source>
        <strain evidence="2">Williams 82</strain>
    </source>
</reference>
<keyword evidence="3" id="KW-1185">Reference proteome</keyword>
<dbReference type="SMR" id="K7LE28"/>
<sequence length="79" mass="9369">MAHSRKSRSINKRFSTVRVATSSKDKITENASKNRLKKRKLIDMLGPQWNKKELEHFYEAYSKYGKDWKKLEVGPNPRM</sequence>
<dbReference type="Gramene" id="KRH38693">
    <property type="protein sequence ID" value="KRH38693"/>
    <property type="gene ID" value="GLYMA_09G151600"/>
</dbReference>
<evidence type="ECO:0000313" key="1">
    <source>
        <dbReference type="EMBL" id="KRH38693.1"/>
    </source>
</evidence>
<name>K7LE28_SOYBN</name>
<dbReference type="STRING" id="3847.K7LE28"/>
<dbReference type="eggNOG" id="KOG1019">
    <property type="taxonomic scope" value="Eukaryota"/>
</dbReference>
<dbReference type="AlphaFoldDB" id="K7LE28"/>
<evidence type="ECO:0000313" key="3">
    <source>
        <dbReference type="Proteomes" id="UP000008827"/>
    </source>
</evidence>
<organism evidence="1">
    <name type="scientific">Glycine max</name>
    <name type="common">Soybean</name>
    <name type="synonym">Glycine hispida</name>
    <dbReference type="NCBI Taxonomy" id="3847"/>
    <lineage>
        <taxon>Eukaryota</taxon>
        <taxon>Viridiplantae</taxon>
        <taxon>Streptophyta</taxon>
        <taxon>Embryophyta</taxon>
        <taxon>Tracheophyta</taxon>
        <taxon>Spermatophyta</taxon>
        <taxon>Magnoliopsida</taxon>
        <taxon>eudicotyledons</taxon>
        <taxon>Gunneridae</taxon>
        <taxon>Pentapetalae</taxon>
        <taxon>rosids</taxon>
        <taxon>fabids</taxon>
        <taxon>Fabales</taxon>
        <taxon>Fabaceae</taxon>
        <taxon>Papilionoideae</taxon>
        <taxon>50 kb inversion clade</taxon>
        <taxon>NPAAA clade</taxon>
        <taxon>indigoferoid/millettioid clade</taxon>
        <taxon>Phaseoleae</taxon>
        <taxon>Glycine</taxon>
        <taxon>Glycine subgen. Soja</taxon>
    </lineage>
</organism>
<dbReference type="OMA" id="HFYEAYS"/>
<dbReference type="GO" id="GO:0017053">
    <property type="term" value="C:transcription repressor complex"/>
    <property type="evidence" value="ECO:0007669"/>
    <property type="project" value="InterPro"/>
</dbReference>
<dbReference type="PANTHER" id="PTHR21689:SF2">
    <property type="entry name" value="PROTEIN LIN-9 HOMOLOG"/>
    <property type="match status" value="1"/>
</dbReference>
<dbReference type="PANTHER" id="PTHR21689">
    <property type="entry name" value="LIN-9"/>
    <property type="match status" value="1"/>
</dbReference>
<dbReference type="Gene3D" id="1.20.58.1880">
    <property type="match status" value="1"/>
</dbReference>
<gene>
    <name evidence="1" type="ORF">GLYMA_09G151600</name>
</gene>
<accession>K7LE28</accession>
<dbReference type="EMBL" id="CM000842">
    <property type="protein sequence ID" value="KRH38693.1"/>
    <property type="molecule type" value="Genomic_DNA"/>
</dbReference>
<dbReference type="InterPro" id="IPR009057">
    <property type="entry name" value="Homeodomain-like_sf"/>
</dbReference>
<proteinExistence type="predicted"/>
<reference evidence="1" key="3">
    <citation type="submission" date="2018-07" db="EMBL/GenBank/DDBJ databases">
        <title>WGS assembly of Glycine max.</title>
        <authorList>
            <person name="Schmutz J."/>
            <person name="Cannon S."/>
            <person name="Schlueter J."/>
            <person name="Ma J."/>
            <person name="Mitros T."/>
            <person name="Nelson W."/>
            <person name="Hyten D."/>
            <person name="Song Q."/>
            <person name="Thelen J."/>
            <person name="Cheng J."/>
            <person name="Xu D."/>
            <person name="Hellsten U."/>
            <person name="May G."/>
            <person name="Yu Y."/>
            <person name="Sakurai T."/>
            <person name="Umezawa T."/>
            <person name="Bhattacharyya M."/>
            <person name="Sandhu D."/>
            <person name="Valliyodan B."/>
            <person name="Lindquist E."/>
            <person name="Peto M."/>
            <person name="Grant D."/>
            <person name="Shu S."/>
            <person name="Goodstein D."/>
            <person name="Barry K."/>
            <person name="Futrell-Griggs M."/>
            <person name="Abernathy B."/>
            <person name="Du J."/>
            <person name="Tian Z."/>
            <person name="Zhu L."/>
            <person name="Gill N."/>
            <person name="Joshi T."/>
            <person name="Libault M."/>
            <person name="Sethuraman A."/>
            <person name="Zhang X."/>
            <person name="Shinozaki K."/>
            <person name="Nguyen H."/>
            <person name="Wing R."/>
            <person name="Cregan P."/>
            <person name="Specht J."/>
            <person name="Grimwood J."/>
            <person name="Rokhsar D."/>
            <person name="Stacey G."/>
            <person name="Shoemaker R."/>
            <person name="Jackson S."/>
        </authorList>
    </citation>
    <scope>NUCLEOTIDE SEQUENCE</scope>
    <source>
        <tissue evidence="1">Callus</tissue>
    </source>
</reference>
<protein>
    <recommendedName>
        <fullName evidence="4">SANT domain-containing protein</fullName>
    </recommendedName>
</protein>